<dbReference type="PANTHER" id="PTHR32063">
    <property type="match status" value="1"/>
</dbReference>
<gene>
    <name evidence="4" type="ORF">CWM85_25910</name>
</gene>
<organism evidence="4 5">
    <name type="scientific">Klebsiella michiganensis</name>
    <dbReference type="NCBI Taxonomy" id="1134687"/>
    <lineage>
        <taxon>Bacteria</taxon>
        <taxon>Pseudomonadati</taxon>
        <taxon>Pseudomonadota</taxon>
        <taxon>Gammaproteobacteria</taxon>
        <taxon>Enterobacterales</taxon>
        <taxon>Enterobacteriaceae</taxon>
        <taxon>Klebsiella/Raoultella group</taxon>
        <taxon>Klebsiella</taxon>
    </lineage>
</organism>
<feature type="transmembrane region" description="Helical" evidence="3">
    <location>
        <begin position="128"/>
        <end position="148"/>
    </location>
</feature>
<dbReference type="GO" id="GO:0042910">
    <property type="term" value="F:xenobiotic transmembrane transporter activity"/>
    <property type="evidence" value="ECO:0007669"/>
    <property type="project" value="TreeGrafter"/>
</dbReference>
<dbReference type="Pfam" id="PF00873">
    <property type="entry name" value="ACR_tran"/>
    <property type="match status" value="1"/>
</dbReference>
<keyword evidence="1 3" id="KW-0812">Transmembrane</keyword>
<dbReference type="Gene3D" id="3.30.2090.10">
    <property type="entry name" value="Multidrug efflux transporter AcrB TolC docking domain, DN and DC subdomains"/>
    <property type="match status" value="1"/>
</dbReference>
<evidence type="ECO:0000313" key="4">
    <source>
        <dbReference type="EMBL" id="PLM53066.1"/>
    </source>
</evidence>
<dbReference type="Proteomes" id="UP000234661">
    <property type="component" value="Unassembled WGS sequence"/>
</dbReference>
<dbReference type="SUPFAM" id="SSF82866">
    <property type="entry name" value="Multidrug efflux transporter AcrB transmembrane domain"/>
    <property type="match status" value="1"/>
</dbReference>
<comment type="caution">
    <text evidence="4">The sequence shown here is derived from an EMBL/GenBank/DDBJ whole genome shotgun (WGS) entry which is preliminary data.</text>
</comment>
<reference evidence="4 5" key="1">
    <citation type="submission" date="2017-11" db="EMBL/GenBank/DDBJ databases">
        <authorList>
            <person name="Han C.G."/>
        </authorList>
    </citation>
    <scope>NUCLEOTIDE SEQUENCE [LARGE SCALE GENOMIC DNA]</scope>
    <source>
        <strain evidence="4 5">A2</strain>
    </source>
</reference>
<dbReference type="Gene3D" id="1.20.1640.10">
    <property type="entry name" value="Multidrug efflux transporter AcrB transmembrane domain"/>
    <property type="match status" value="1"/>
</dbReference>
<evidence type="ECO:0000256" key="2">
    <source>
        <dbReference type="ARBA" id="ARBA00022989"/>
    </source>
</evidence>
<protein>
    <submittedName>
        <fullName evidence="4">Hydrophobe/amphiphile efflux-1 family RND transporter</fullName>
    </submittedName>
</protein>
<accession>A0A2J4YQD5</accession>
<dbReference type="AlphaFoldDB" id="A0A2J4YQD5"/>
<dbReference type="InterPro" id="IPR001036">
    <property type="entry name" value="Acrflvin-R"/>
</dbReference>
<evidence type="ECO:0000313" key="5">
    <source>
        <dbReference type="Proteomes" id="UP000234661"/>
    </source>
</evidence>
<feature type="non-terminal residue" evidence="4">
    <location>
        <position position="1"/>
    </location>
</feature>
<evidence type="ECO:0000256" key="3">
    <source>
        <dbReference type="SAM" id="Phobius"/>
    </source>
</evidence>
<dbReference type="Gene3D" id="3.30.70.1440">
    <property type="entry name" value="Multidrug efflux transporter AcrB pore domain"/>
    <property type="match status" value="1"/>
</dbReference>
<sequence>VYIQGESDARAVPSDLGKWFVRGSDDSMTPFSAFATTRWQYGPESLVRYNGSAAFEIQGENASGFSSGAAMDKMEALANNLPAGTTWAWSGMSLQEKLASGQAMSLYAISILVVFLCLAALYESWSVPFSVIMVIPLGLLGAALAAWMRGLSNDVYFQVALLTTIGLSSKNAILIVEFAESAVEEGYSLSRAAMRAAQTRLRPIVMTSLAFIAGVLPLAIATGAGANSRVAIGTGIIGGTLTATLLAVFFVPLFFVLVKRFFTRHRSSQE</sequence>
<keyword evidence="3" id="KW-0472">Membrane</keyword>
<dbReference type="GO" id="GO:0005886">
    <property type="term" value="C:plasma membrane"/>
    <property type="evidence" value="ECO:0007669"/>
    <property type="project" value="TreeGrafter"/>
</dbReference>
<name>A0A2J4YQD5_9ENTR</name>
<evidence type="ECO:0000256" key="1">
    <source>
        <dbReference type="ARBA" id="ARBA00022692"/>
    </source>
</evidence>
<dbReference type="SUPFAM" id="SSF82714">
    <property type="entry name" value="Multidrug efflux transporter AcrB TolC docking domain, DN and DC subdomains"/>
    <property type="match status" value="1"/>
</dbReference>
<dbReference type="InterPro" id="IPR027463">
    <property type="entry name" value="AcrB_DN_DC_subdom"/>
</dbReference>
<dbReference type="EMBL" id="PIET01001049">
    <property type="protein sequence ID" value="PLM53066.1"/>
    <property type="molecule type" value="Genomic_DNA"/>
</dbReference>
<keyword evidence="2 3" id="KW-1133">Transmembrane helix</keyword>
<feature type="transmembrane region" description="Helical" evidence="3">
    <location>
        <begin position="104"/>
        <end position="122"/>
    </location>
</feature>
<reference evidence="4 5" key="2">
    <citation type="submission" date="2018-01" db="EMBL/GenBank/DDBJ databases">
        <title>Genomic study of Klebsiella pneumoniae.</title>
        <authorList>
            <person name="Yang Y."/>
            <person name="Bicalho R."/>
        </authorList>
    </citation>
    <scope>NUCLEOTIDE SEQUENCE [LARGE SCALE GENOMIC DNA]</scope>
    <source>
        <strain evidence="4 5">A2</strain>
    </source>
</reference>
<feature type="transmembrane region" description="Helical" evidence="3">
    <location>
        <begin position="204"/>
        <end position="224"/>
    </location>
</feature>
<dbReference type="PANTHER" id="PTHR32063:SF32">
    <property type="entry name" value="AMINOGLYCOSIDE EFFLUX PUMP-RELATED"/>
    <property type="match status" value="1"/>
</dbReference>
<feature type="transmembrane region" description="Helical" evidence="3">
    <location>
        <begin position="230"/>
        <end position="258"/>
    </location>
</feature>
<proteinExistence type="predicted"/>